<name>A0ABZ3IHZ7_9FIRM</name>
<dbReference type="RefSeq" id="WP_094603100.1">
    <property type="nucleotide sequence ID" value="NZ_CP155573.1"/>
</dbReference>
<proteinExistence type="predicted"/>
<organism evidence="1 2">
    <name type="scientific">Sporomusa silvacetica DSM 10669</name>
    <dbReference type="NCBI Taxonomy" id="1123289"/>
    <lineage>
        <taxon>Bacteria</taxon>
        <taxon>Bacillati</taxon>
        <taxon>Bacillota</taxon>
        <taxon>Negativicutes</taxon>
        <taxon>Selenomonadales</taxon>
        <taxon>Sporomusaceae</taxon>
        <taxon>Sporomusa</taxon>
    </lineage>
</organism>
<accession>A0ABZ3IHZ7</accession>
<evidence type="ECO:0000313" key="2">
    <source>
        <dbReference type="Proteomes" id="UP000216752"/>
    </source>
</evidence>
<dbReference type="Proteomes" id="UP000216752">
    <property type="component" value="Chromosome"/>
</dbReference>
<protein>
    <recommendedName>
        <fullName evidence="3">DUF3795 domain-containing protein</fullName>
    </recommendedName>
</protein>
<reference evidence="1" key="1">
    <citation type="submission" date="2024-05" db="EMBL/GenBank/DDBJ databases">
        <title>Isolation and characterization of Sporomusa carbonis sp. nov., a carboxydotrophic hydrogenogen in the genus of Sporomusa isolated from a charcoal burning pile.</title>
        <authorList>
            <person name="Boeer T."/>
            <person name="Rosenbaum F."/>
            <person name="Eysell L."/>
            <person name="Mueller V."/>
            <person name="Daniel R."/>
            <person name="Poehlein A."/>
        </authorList>
    </citation>
    <scope>NUCLEOTIDE SEQUENCE [LARGE SCALE GENOMIC DNA]</scope>
    <source>
        <strain evidence="1">DSM 10669</strain>
    </source>
</reference>
<sequence length="147" mass="17018">MMNSDIRTGLAVCGLDCTRCADYENGEIKSLSARLADLLRGYERVASLKSVNNPLFNEYPIFLEFLQHFAQGACGGCRSDNLRCPIECHANTCHRQHGVDFCFECNEYPCDKQFEGKTREKWLERNNRMKEIGVENYYLEKSKLPRY</sequence>
<dbReference type="InterPro" id="IPR024227">
    <property type="entry name" value="DUF3795"/>
</dbReference>
<dbReference type="EMBL" id="CP155573">
    <property type="protein sequence ID" value="XFO65301.1"/>
    <property type="molecule type" value="Genomic_DNA"/>
</dbReference>
<gene>
    <name evidence="1" type="ORF">SPSIL_014100</name>
</gene>
<evidence type="ECO:0008006" key="3">
    <source>
        <dbReference type="Google" id="ProtNLM"/>
    </source>
</evidence>
<evidence type="ECO:0000313" key="1">
    <source>
        <dbReference type="EMBL" id="XFO65301.1"/>
    </source>
</evidence>
<keyword evidence="2" id="KW-1185">Reference proteome</keyword>
<dbReference type="Pfam" id="PF12675">
    <property type="entry name" value="DUF3795"/>
    <property type="match status" value="1"/>
</dbReference>